<dbReference type="SUPFAM" id="SSF49899">
    <property type="entry name" value="Concanavalin A-like lectins/glucanases"/>
    <property type="match status" value="1"/>
</dbReference>
<dbReference type="InterPro" id="IPR050790">
    <property type="entry name" value="ExbB/TolQ_transport"/>
</dbReference>
<keyword evidence="8" id="KW-0732">Signal</keyword>
<dbReference type="SMART" id="SM00282">
    <property type="entry name" value="LamG"/>
    <property type="match status" value="1"/>
</dbReference>
<dbReference type="Pfam" id="PF10102">
    <property type="entry name" value="DUF2341"/>
    <property type="match status" value="1"/>
</dbReference>
<organism evidence="10 11">
    <name type="scientific">Rhodocyclus tenuis</name>
    <name type="common">Rhodospirillum tenue</name>
    <dbReference type="NCBI Taxonomy" id="1066"/>
    <lineage>
        <taxon>Bacteria</taxon>
        <taxon>Pseudomonadati</taxon>
        <taxon>Pseudomonadota</taxon>
        <taxon>Betaproteobacteria</taxon>
        <taxon>Rhodocyclales</taxon>
        <taxon>Rhodocyclaceae</taxon>
        <taxon>Rhodocyclus</taxon>
    </lineage>
</organism>
<evidence type="ECO:0000256" key="8">
    <source>
        <dbReference type="SAM" id="SignalP"/>
    </source>
</evidence>
<keyword evidence="5 7" id="KW-0472">Membrane</keyword>
<dbReference type="InterPro" id="IPR001791">
    <property type="entry name" value="Laminin_G"/>
</dbReference>
<evidence type="ECO:0000313" key="11">
    <source>
        <dbReference type="Proteomes" id="UP000480275"/>
    </source>
</evidence>
<keyword evidence="6" id="KW-0813">Transport</keyword>
<reference evidence="10 11" key="1">
    <citation type="submission" date="2019-10" db="EMBL/GenBank/DDBJ databases">
        <title>Whole-genome sequence of the purple nonsulfur photosynthetic bacterium Rhodocyclus tenuis.</title>
        <authorList>
            <person name="Kyndt J.A."/>
            <person name="Meyer T.E."/>
        </authorList>
    </citation>
    <scope>NUCLEOTIDE SEQUENCE [LARGE SCALE GENOMIC DNA]</scope>
    <source>
        <strain evidence="10 11">DSM 110</strain>
    </source>
</reference>
<dbReference type="Pfam" id="PF01618">
    <property type="entry name" value="MotA_ExbB"/>
    <property type="match status" value="1"/>
</dbReference>
<dbReference type="GO" id="GO:0005886">
    <property type="term" value="C:plasma membrane"/>
    <property type="evidence" value="ECO:0007669"/>
    <property type="project" value="UniProtKB-SubCell"/>
</dbReference>
<keyword evidence="6" id="KW-0653">Protein transport</keyword>
<accession>A0A6L5JVB6</accession>
<dbReference type="PANTHER" id="PTHR30625">
    <property type="entry name" value="PROTEIN TOLQ"/>
    <property type="match status" value="1"/>
</dbReference>
<evidence type="ECO:0000256" key="3">
    <source>
        <dbReference type="ARBA" id="ARBA00022692"/>
    </source>
</evidence>
<dbReference type="InterPro" id="IPR013320">
    <property type="entry name" value="ConA-like_dom_sf"/>
</dbReference>
<evidence type="ECO:0000259" key="9">
    <source>
        <dbReference type="SMART" id="SM00282"/>
    </source>
</evidence>
<evidence type="ECO:0000256" key="7">
    <source>
        <dbReference type="SAM" id="Phobius"/>
    </source>
</evidence>
<evidence type="ECO:0000256" key="2">
    <source>
        <dbReference type="ARBA" id="ARBA00022475"/>
    </source>
</evidence>
<dbReference type="CDD" id="cd00110">
    <property type="entry name" value="LamG"/>
    <property type="match status" value="1"/>
</dbReference>
<proteinExistence type="inferred from homology"/>
<evidence type="ECO:0000256" key="5">
    <source>
        <dbReference type="ARBA" id="ARBA00023136"/>
    </source>
</evidence>
<feature type="signal peptide" evidence="8">
    <location>
        <begin position="1"/>
        <end position="17"/>
    </location>
</feature>
<feature type="domain" description="Laminin G" evidence="9">
    <location>
        <begin position="199"/>
        <end position="309"/>
    </location>
</feature>
<protein>
    <submittedName>
        <fullName evidence="10">DUF2341 domain-containing protein</fullName>
    </submittedName>
</protein>
<keyword evidence="2" id="KW-1003">Cell membrane</keyword>
<name>A0A6L5JVB6_RHOTE</name>
<keyword evidence="4 7" id="KW-1133">Transmembrane helix</keyword>
<evidence type="ECO:0000313" key="10">
    <source>
        <dbReference type="EMBL" id="MQY51006.1"/>
    </source>
</evidence>
<feature type="transmembrane region" description="Helical" evidence="7">
    <location>
        <begin position="518"/>
        <end position="542"/>
    </location>
</feature>
<dbReference type="PANTHER" id="PTHR30625:SF3">
    <property type="entry name" value="TOL-PAL SYSTEM PROTEIN TOLQ"/>
    <property type="match status" value="1"/>
</dbReference>
<dbReference type="InterPro" id="IPR018765">
    <property type="entry name" value="DUF2341"/>
</dbReference>
<feature type="chain" id="PRO_5026732942" evidence="8">
    <location>
        <begin position="18"/>
        <end position="570"/>
    </location>
</feature>
<dbReference type="Proteomes" id="UP000480275">
    <property type="component" value="Unassembled WGS sequence"/>
</dbReference>
<sequence>MAAVLALSSLAALAAHAAETFAPDDWKHRQTISIDTSADGVELKQGASLVPLALRLHSGNFAFAEARADGSDLRVTAADGKTPLRFHLEKYDATNELAVLWVQQPKLTPSAKTDALQLFWGNDKAAPGSDAKGSYDAAQTLVLHFSDNGPLRDATGNANHPRDVQPATVAGPLGGAIRLDGSAPLIVPAAPSLRLIAANGFSFSAWIKPGDVQSGELFHQGTGSQSLAIALAGGKLTVTFNGKTISSSANIAPGLWQHVAVTLAGKRVLLYVNGAEAGSGELASGDLGGDISLAAGYRGDLDELTLAATARPADYIKALYGSQQPDSPMLAPADDDEGESVSYFSILLGAVTVDGWIVIGILMLMAVISVAVMIGKTRFLVTTQRANRHFLERFRAESDALLDPDTEAARAIANGGEVSASPIYRIYATGIAEMRQRFAARGRAGGLSDSSLNIIRASIDAAMVRESQRLNSQMVLLTIAISGGPFLGLLGTVVGVMITFAAIAAAGDVNVNSIAPGIAAALVATVAGLAVAIPALFGYNWLAIQIKNVSADTQVFVDEFLTRAAELHSR</sequence>
<feature type="transmembrane region" description="Helical" evidence="7">
    <location>
        <begin position="475"/>
        <end position="506"/>
    </location>
</feature>
<comment type="caution">
    <text evidence="10">The sequence shown here is derived from an EMBL/GenBank/DDBJ whole genome shotgun (WGS) entry which is preliminary data.</text>
</comment>
<dbReference type="OrthoDB" id="175881at2"/>
<keyword evidence="3 7" id="KW-0812">Transmembrane</keyword>
<feature type="transmembrane region" description="Helical" evidence="7">
    <location>
        <begin position="355"/>
        <end position="375"/>
    </location>
</feature>
<dbReference type="Pfam" id="PF13385">
    <property type="entry name" value="Laminin_G_3"/>
    <property type="match status" value="1"/>
</dbReference>
<dbReference type="Gene3D" id="2.60.120.200">
    <property type="match status" value="1"/>
</dbReference>
<comment type="similarity">
    <text evidence="6">Belongs to the exbB/tolQ family.</text>
</comment>
<dbReference type="AlphaFoldDB" id="A0A6L5JVB6"/>
<evidence type="ECO:0000256" key="1">
    <source>
        <dbReference type="ARBA" id="ARBA00004651"/>
    </source>
</evidence>
<dbReference type="GO" id="GO:0017038">
    <property type="term" value="P:protein import"/>
    <property type="evidence" value="ECO:0007669"/>
    <property type="project" value="TreeGrafter"/>
</dbReference>
<dbReference type="InterPro" id="IPR002898">
    <property type="entry name" value="MotA_ExbB_proton_chnl"/>
</dbReference>
<comment type="subcellular location">
    <subcellularLocation>
        <location evidence="1">Cell membrane</location>
        <topology evidence="1">Multi-pass membrane protein</topology>
    </subcellularLocation>
    <subcellularLocation>
        <location evidence="6">Membrane</location>
        <topology evidence="6">Multi-pass membrane protein</topology>
    </subcellularLocation>
</comment>
<evidence type="ECO:0000256" key="4">
    <source>
        <dbReference type="ARBA" id="ARBA00022989"/>
    </source>
</evidence>
<gene>
    <name evidence="10" type="ORF">GHK24_04330</name>
</gene>
<dbReference type="EMBL" id="WIXJ01000002">
    <property type="protein sequence ID" value="MQY51006.1"/>
    <property type="molecule type" value="Genomic_DNA"/>
</dbReference>
<evidence type="ECO:0000256" key="6">
    <source>
        <dbReference type="RuleBase" id="RU004057"/>
    </source>
</evidence>